<evidence type="ECO:0000259" key="11">
    <source>
        <dbReference type="Pfam" id="PF00169"/>
    </source>
</evidence>
<keyword evidence="7" id="KW-0677">Repeat</keyword>
<protein>
    <recommendedName>
        <fullName evidence="5">Actin filament-associated protein 1-like 1</fullName>
    </recommendedName>
</protein>
<keyword evidence="10" id="KW-0966">Cell projection</keyword>
<accession>A0ABD0PTD9</accession>
<keyword evidence="9" id="KW-0175">Coiled coil</keyword>
<feature type="non-terminal residue" evidence="12">
    <location>
        <position position="1"/>
    </location>
</feature>
<evidence type="ECO:0000256" key="7">
    <source>
        <dbReference type="ARBA" id="ARBA00022737"/>
    </source>
</evidence>
<feature type="domain" description="PH" evidence="11">
    <location>
        <begin position="10"/>
        <end position="59"/>
    </location>
</feature>
<evidence type="ECO:0000256" key="5">
    <source>
        <dbReference type="ARBA" id="ARBA00016930"/>
    </source>
</evidence>
<feature type="non-terminal residue" evidence="12">
    <location>
        <position position="62"/>
    </location>
</feature>
<dbReference type="GO" id="GO:0042995">
    <property type="term" value="C:cell projection"/>
    <property type="evidence" value="ECO:0007669"/>
    <property type="project" value="UniProtKB-SubCell"/>
</dbReference>
<dbReference type="InterPro" id="IPR011993">
    <property type="entry name" value="PH-like_dom_sf"/>
</dbReference>
<dbReference type="Pfam" id="PF00169">
    <property type="entry name" value="PH"/>
    <property type="match status" value="1"/>
</dbReference>
<evidence type="ECO:0000256" key="4">
    <source>
        <dbReference type="ARBA" id="ARBA00004496"/>
    </source>
</evidence>
<dbReference type="PANTHER" id="PTHR14338:SF1">
    <property type="entry name" value="ACTIN FILAMENT-ASSOCIATED PROTEIN 1-LIKE 1"/>
    <property type="match status" value="1"/>
</dbReference>
<comment type="caution">
    <text evidence="12">The sequence shown here is derived from an EMBL/GenBank/DDBJ whole genome shotgun (WGS) entry which is preliminary data.</text>
</comment>
<dbReference type="GO" id="GO:0005737">
    <property type="term" value="C:cytoplasm"/>
    <property type="evidence" value="ECO:0007669"/>
    <property type="project" value="UniProtKB-SubCell"/>
</dbReference>
<gene>
    <name evidence="12" type="ORF">M9458_028236</name>
</gene>
<evidence type="ECO:0000256" key="6">
    <source>
        <dbReference type="ARBA" id="ARBA00022490"/>
    </source>
</evidence>
<evidence type="ECO:0000256" key="8">
    <source>
        <dbReference type="ARBA" id="ARBA00022949"/>
    </source>
</evidence>
<dbReference type="InterPro" id="IPR030113">
    <property type="entry name" value="AFAP"/>
</dbReference>
<evidence type="ECO:0000256" key="10">
    <source>
        <dbReference type="ARBA" id="ARBA00023273"/>
    </source>
</evidence>
<evidence type="ECO:0000313" key="13">
    <source>
        <dbReference type="Proteomes" id="UP001529510"/>
    </source>
</evidence>
<evidence type="ECO:0000256" key="1">
    <source>
        <dbReference type="ARBA" id="ARBA00002089"/>
    </source>
</evidence>
<organism evidence="12 13">
    <name type="scientific">Cirrhinus mrigala</name>
    <name type="common">Mrigala</name>
    <dbReference type="NCBI Taxonomy" id="683832"/>
    <lineage>
        <taxon>Eukaryota</taxon>
        <taxon>Metazoa</taxon>
        <taxon>Chordata</taxon>
        <taxon>Craniata</taxon>
        <taxon>Vertebrata</taxon>
        <taxon>Euteleostomi</taxon>
        <taxon>Actinopterygii</taxon>
        <taxon>Neopterygii</taxon>
        <taxon>Teleostei</taxon>
        <taxon>Ostariophysi</taxon>
        <taxon>Cypriniformes</taxon>
        <taxon>Cyprinidae</taxon>
        <taxon>Labeoninae</taxon>
        <taxon>Labeonini</taxon>
        <taxon>Cirrhinus</taxon>
    </lineage>
</organism>
<dbReference type="InterPro" id="IPR001849">
    <property type="entry name" value="PH_domain"/>
</dbReference>
<proteinExistence type="predicted"/>
<dbReference type="SUPFAM" id="SSF50729">
    <property type="entry name" value="PH domain-like"/>
    <property type="match status" value="1"/>
</dbReference>
<dbReference type="EMBL" id="JAMKFB020000014">
    <property type="protein sequence ID" value="KAL0175906.1"/>
    <property type="molecule type" value="Genomic_DNA"/>
</dbReference>
<comment type="function">
    <text evidence="1">May be involved in podosome and invadosome formation.</text>
</comment>
<evidence type="ECO:0000256" key="2">
    <source>
        <dbReference type="ARBA" id="ARBA00004188"/>
    </source>
</evidence>
<evidence type="ECO:0000313" key="12">
    <source>
        <dbReference type="EMBL" id="KAL0175906.1"/>
    </source>
</evidence>
<dbReference type="PANTHER" id="PTHR14338">
    <property type="entry name" value="ACTIN FILAMENT-ASSOCIATED PROTEIN 1 FAMILY MEMBER"/>
    <property type="match status" value="1"/>
</dbReference>
<dbReference type="GO" id="GO:0002102">
    <property type="term" value="C:podosome"/>
    <property type="evidence" value="ECO:0007669"/>
    <property type="project" value="UniProtKB-SubCell"/>
</dbReference>
<keyword evidence="6" id="KW-0963">Cytoplasm</keyword>
<sequence>YVGVLLNQCWKEHWCRVRAGSLYLYHEKGEQRVPHTTVTLKGCEVVPGLGPKHPFALRILKG</sequence>
<dbReference type="AlphaFoldDB" id="A0ABD0PTD9"/>
<dbReference type="Proteomes" id="UP001529510">
    <property type="component" value="Unassembled WGS sequence"/>
</dbReference>
<comment type="subcellular location">
    <subcellularLocation>
        <location evidence="3">Cell projection</location>
        <location evidence="3">Invadopodium</location>
    </subcellularLocation>
    <subcellularLocation>
        <location evidence="2">Cell projection</location>
        <location evidence="2">Podosome</location>
    </subcellularLocation>
    <subcellularLocation>
        <location evidence="4">Cytoplasm</location>
    </subcellularLocation>
</comment>
<keyword evidence="13" id="KW-1185">Reference proteome</keyword>
<reference evidence="12 13" key="1">
    <citation type="submission" date="2024-05" db="EMBL/GenBank/DDBJ databases">
        <title>Genome sequencing and assembly of Indian major carp, Cirrhinus mrigala (Hamilton, 1822).</title>
        <authorList>
            <person name="Mohindra V."/>
            <person name="Chowdhury L.M."/>
            <person name="Lal K."/>
            <person name="Jena J.K."/>
        </authorList>
    </citation>
    <scope>NUCLEOTIDE SEQUENCE [LARGE SCALE GENOMIC DNA]</scope>
    <source>
        <strain evidence="12">CM1030</strain>
        <tissue evidence="12">Blood</tissue>
    </source>
</reference>
<evidence type="ECO:0000256" key="9">
    <source>
        <dbReference type="ARBA" id="ARBA00023054"/>
    </source>
</evidence>
<dbReference type="Gene3D" id="2.30.29.30">
    <property type="entry name" value="Pleckstrin-homology domain (PH domain)/Phosphotyrosine-binding domain (PTB)"/>
    <property type="match status" value="1"/>
</dbReference>
<name>A0ABD0PTD9_CIRMR</name>
<evidence type="ECO:0000256" key="3">
    <source>
        <dbReference type="ARBA" id="ARBA00004264"/>
    </source>
</evidence>
<keyword evidence="8" id="KW-0965">Cell junction</keyword>